<gene>
    <name evidence="2" type="ORF">BSL82_05745</name>
</gene>
<dbReference type="AlphaFoldDB" id="A0A1L3ZTC3"/>
<evidence type="ECO:0008006" key="4">
    <source>
        <dbReference type="Google" id="ProtNLM"/>
    </source>
</evidence>
<dbReference type="KEGG" id="sphj:BSL82_05745"/>
<accession>A0A1L3ZTC3</accession>
<keyword evidence="3" id="KW-1185">Reference proteome</keyword>
<evidence type="ECO:0000313" key="3">
    <source>
        <dbReference type="Proteomes" id="UP000182063"/>
    </source>
</evidence>
<dbReference type="OrthoDB" id="6010489at2"/>
<dbReference type="Pfam" id="PF05119">
    <property type="entry name" value="Terminase_4"/>
    <property type="match status" value="1"/>
</dbReference>
<protein>
    <recommendedName>
        <fullName evidence="4">Terminase</fullName>
    </recommendedName>
</protein>
<sequence length="193" mass="20818">MSRRGPKPEPAAVKVAKGNSGRRRIGADPAVDAPAQDDHRMAAPAWLKDSALEVWNDLMPRLVAMKLAAPVDAFTLGRYCKNFALWLSAMATLDGEQLFYEVGSQHLTTPLKRRHPALDAAIALDRRLESFEDRYGLNTAERQRIFAARASAGNSPDLFGGQTQPSPAAKPAAPSVAAKVSAKNKPAVGFLMN</sequence>
<name>A0A1L3ZTC3_9SPHN</name>
<evidence type="ECO:0000313" key="2">
    <source>
        <dbReference type="EMBL" id="API58875.1"/>
    </source>
</evidence>
<feature type="region of interest" description="Disordered" evidence="1">
    <location>
        <begin position="1"/>
        <end position="34"/>
    </location>
</feature>
<dbReference type="RefSeq" id="WP_072596428.1">
    <property type="nucleotide sequence ID" value="NZ_CP018221.1"/>
</dbReference>
<dbReference type="Proteomes" id="UP000182063">
    <property type="component" value="Chromosome"/>
</dbReference>
<dbReference type="InterPro" id="IPR006448">
    <property type="entry name" value="Phage_term_ssu_P27"/>
</dbReference>
<organism evidence="2 3">
    <name type="scientific">Tardibacter chloracetimidivorans</name>
    <dbReference type="NCBI Taxonomy" id="1921510"/>
    <lineage>
        <taxon>Bacteria</taxon>
        <taxon>Pseudomonadati</taxon>
        <taxon>Pseudomonadota</taxon>
        <taxon>Alphaproteobacteria</taxon>
        <taxon>Sphingomonadales</taxon>
        <taxon>Sphingomonadaceae</taxon>
        <taxon>Tardibacter</taxon>
    </lineage>
</organism>
<reference evidence="3" key="1">
    <citation type="submission" date="2016-11" db="EMBL/GenBank/DDBJ databases">
        <title>Complete Genome Sequence of alachlor-degrading Sphingomonas sp. strain JJ-A5.</title>
        <authorList>
            <person name="Lee H."/>
            <person name="Ka J.-O."/>
        </authorList>
    </citation>
    <scope>NUCLEOTIDE SEQUENCE [LARGE SCALE GENOMIC DNA]</scope>
    <source>
        <strain evidence="3">JJ-A5</strain>
    </source>
</reference>
<evidence type="ECO:0000256" key="1">
    <source>
        <dbReference type="SAM" id="MobiDB-lite"/>
    </source>
</evidence>
<dbReference type="STRING" id="1921510.BSL82_05745"/>
<proteinExistence type="predicted"/>
<dbReference type="EMBL" id="CP018221">
    <property type="protein sequence ID" value="API58875.1"/>
    <property type="molecule type" value="Genomic_DNA"/>
</dbReference>